<dbReference type="PANTHER" id="PTHR46200:SF1">
    <property type="entry name" value="GATOR COMPLEX PROTEIN WDR24"/>
    <property type="match status" value="1"/>
</dbReference>
<reference evidence="12" key="2">
    <citation type="submission" date="2018-12" db="UniProtKB">
        <authorList>
            <consortium name="WormBaseParasite"/>
        </authorList>
    </citation>
    <scope>IDENTIFICATION</scope>
    <source>
        <strain evidence="12">Puerto Rican</strain>
    </source>
</reference>
<dbReference type="Pfam" id="PF00400">
    <property type="entry name" value="WD40"/>
    <property type="match status" value="3"/>
</dbReference>
<feature type="region of interest" description="Disordered" evidence="9">
    <location>
        <begin position="673"/>
        <end position="695"/>
    </location>
</feature>
<evidence type="ECO:0000313" key="11">
    <source>
        <dbReference type="Proteomes" id="UP000008854"/>
    </source>
</evidence>
<sequence>MSDTFGGKENVCGKKTIIYTTESPLMCMAVNSKAEMVAVAGRNLFQVFSVHEDKFISLHRVKTPSRLVVSDIPKSKTSVTDAIGTECGPNQTHGTIVTATEPIPARHSPVIQSAINQPRSHSVTDVSWSSVGDILATASTSGDVMLWDVGRGMTQTACFSGHNRSIHCIHFNPTISTELVTASQDGKLKLFDIRDPNPSSSCQIFFQRTASPSPVRDVSFCPKQGFLVAAAQENGVVSIWDTRKGSRPFRAFQGHSCSIATLDWHPNWNMTTCNWLATAGARDHLIKVWNLNSPSGQSSVACPSVLYTVRTSNVNRVRWRPTFMTQLVSSCNLTIDLSVHIWDLQRPFIPYVSFEEHKDLVTCISWCPAEANNFYTVGRDGLLIRHSVEDGVRPIENAPPVALSFSPYGHLLHAVRKDRVEINNKLSTVEENSKVSYPTTTKNQPTFVQPSNGNGCSLSYYGPSNPTSALSTAIITTTINNNSFGDTLLSSKDFEHPTVTATSGNVDELVTQVFTNTLIPSESTVNIPSNNINTIGTTAINSVTSAIFTNSTSNECTTITTTSVTTASPSSSPDLPQMGSLKSAQLFVSQAHSLLFHYKPCLETIFQPNYFDFTNALLPDLIILLAKNYKFIGTNVDMICENNASVCLRFGQPFLVRFWLLLRSIYGSLSSDPHKRTSSQQHTIQTQPSTPSHQHQQIYNFSDLDNQYSKHIQSSLINEKKFVPPTDSSLVHIPENRTLKCFLNSGALRRKKRDMETNDTTGIKLSWILESLGIRCHELAQKSTEKTKTNMNMDYRRHSSGNVRVQHHSGSKQFIDTPPSVQKFLSFSGSASNDPSDCVFPNIPSVTNPYNSDCSTLTNELSLRSTKPISVNMNYDSLHKPLIIDNDQLIPSLSSSASPPIIQPSQCILKSLEDDILTNGLLFHNYHEDIDYLFHTTSPQEPLEHSPFIEIDPVKRRSDQLDLIEVIGSHDDPVIMETEYLPDEAFVTTTNPTTAVNITPEIFQNCNQSQFKQKESCSIHHHHQHHQKRQIIKQNKFECSTTNDHWQSTSITTSANDICKVVSCCVDIPVSRKSKPSSKLQRKSMDCSKLLASNCRDLSLIDWQNKQILSASSFPGLYTGTSTTTTTVPLNNDVDCTPLMPSFHSNDVINQEIKKFSDETLVKNDDGDDEHDEDRCHLISQSLLSSSPSQSNTSSLAKQKFLGTCKKSVQLLAPPHHSKSLSGFSKESSMLLNGYTVNSVGSLSPISGEINSIICKWFIKLVESGHVQTVCTALLALGPERLRLSEWISESILEHWFISYLGKFALFCCIVSNFQISFSHYIELLSRFRLWTVCARIIKQCGNPFAGADNQTYLRERLRSINHHYVFRPIVMKQPESESKTPGNTGDTRSDANTRTRWKSGGLTSIDNPFISRLSNMSLALAPGVAALNQASTTLSIRCGLCTKPLCASETTQQLTGHTGWACSRHATSFDPATITCALCHLVVRGLFVCCRGCSHGGHLDHMQAWLMRRSECPTGCGHRCRYD</sequence>
<evidence type="ECO:0000256" key="7">
    <source>
        <dbReference type="ARBA" id="ARBA00040269"/>
    </source>
</evidence>
<dbReference type="Pfam" id="PF17120">
    <property type="entry name" value="zf-RING_16"/>
    <property type="match status" value="1"/>
</dbReference>
<dbReference type="FunCoup" id="A0A3Q0KPW6">
    <property type="interactions" value="1458"/>
</dbReference>
<evidence type="ECO:0000256" key="4">
    <source>
        <dbReference type="ARBA" id="ARBA00022737"/>
    </source>
</evidence>
<reference evidence="11" key="1">
    <citation type="journal article" date="2012" name="PLoS Negl. Trop. Dis.">
        <title>A systematically improved high quality genome and transcriptome of the human blood fluke Schistosoma mansoni.</title>
        <authorList>
            <person name="Protasio A.V."/>
            <person name="Tsai I.J."/>
            <person name="Babbage A."/>
            <person name="Nichol S."/>
            <person name="Hunt M."/>
            <person name="Aslett M.A."/>
            <person name="De Silva N."/>
            <person name="Velarde G.S."/>
            <person name="Anderson T.J."/>
            <person name="Clark R.C."/>
            <person name="Davidson C."/>
            <person name="Dillon G.P."/>
            <person name="Holroyd N.E."/>
            <person name="LoVerde P.T."/>
            <person name="Lloyd C."/>
            <person name="McQuillan J."/>
            <person name="Oliveira G."/>
            <person name="Otto T.D."/>
            <person name="Parker-Manuel S.J."/>
            <person name="Quail M.A."/>
            <person name="Wilson R.A."/>
            <person name="Zerlotini A."/>
            <person name="Dunne D.W."/>
            <person name="Berriman M."/>
        </authorList>
    </citation>
    <scope>NUCLEOTIDE SEQUENCE [LARGE SCALE GENOMIC DNA]</scope>
    <source>
        <strain evidence="11">Puerto Rican</strain>
    </source>
</reference>
<dbReference type="GO" id="GO:0061700">
    <property type="term" value="C:GATOR2 complex"/>
    <property type="evidence" value="ECO:0007669"/>
    <property type="project" value="TreeGrafter"/>
</dbReference>
<dbReference type="AlphaFoldDB" id="A0A3Q0KPW6"/>
<dbReference type="SMART" id="SM00320">
    <property type="entry name" value="WD40"/>
    <property type="match status" value="6"/>
</dbReference>
<keyword evidence="6" id="KW-0862">Zinc</keyword>
<dbReference type="PANTHER" id="PTHR46200">
    <property type="entry name" value="GATOR COMPLEX PROTEIN WDR24"/>
    <property type="match status" value="1"/>
</dbReference>
<comment type="similarity">
    <text evidence="1">Belongs to the WD repeat WDR24 family.</text>
</comment>
<keyword evidence="2 8" id="KW-0853">WD repeat</keyword>
<feature type="repeat" description="WD" evidence="8">
    <location>
        <begin position="252"/>
        <end position="299"/>
    </location>
</feature>
<protein>
    <recommendedName>
        <fullName evidence="7">GATOR2 complex protein WDR24</fullName>
    </recommendedName>
</protein>
<dbReference type="PROSITE" id="PS00678">
    <property type="entry name" value="WD_REPEATS_1"/>
    <property type="match status" value="2"/>
</dbReference>
<dbReference type="InterPro" id="IPR015943">
    <property type="entry name" value="WD40/YVTN_repeat-like_dom_sf"/>
</dbReference>
<dbReference type="CDD" id="cd16693">
    <property type="entry name" value="mRING-H2-C3H3C2_WDR24"/>
    <property type="match status" value="1"/>
</dbReference>
<feature type="repeat" description="WD" evidence="8">
    <location>
        <begin position="116"/>
        <end position="157"/>
    </location>
</feature>
<evidence type="ECO:0000256" key="2">
    <source>
        <dbReference type="ARBA" id="ARBA00022574"/>
    </source>
</evidence>
<evidence type="ECO:0000256" key="1">
    <source>
        <dbReference type="ARBA" id="ARBA00008134"/>
    </source>
</evidence>
<evidence type="ECO:0000256" key="9">
    <source>
        <dbReference type="SAM" id="MobiDB-lite"/>
    </source>
</evidence>
<keyword evidence="4" id="KW-0677">Repeat</keyword>
<dbReference type="GO" id="GO:0005829">
    <property type="term" value="C:cytosol"/>
    <property type="evidence" value="ECO:0007669"/>
    <property type="project" value="TreeGrafter"/>
</dbReference>
<dbReference type="GO" id="GO:1904263">
    <property type="term" value="P:positive regulation of TORC1 signaling"/>
    <property type="evidence" value="ECO:0007669"/>
    <property type="project" value="TreeGrafter"/>
</dbReference>
<dbReference type="Proteomes" id="UP000008854">
    <property type="component" value="Unassembled WGS sequence"/>
</dbReference>
<keyword evidence="5" id="KW-0863">Zinc-finger</keyword>
<dbReference type="InterPro" id="IPR037590">
    <property type="entry name" value="WDR24"/>
</dbReference>
<proteinExistence type="inferred from homology"/>
<dbReference type="GO" id="GO:0008270">
    <property type="term" value="F:zinc ion binding"/>
    <property type="evidence" value="ECO:0007669"/>
    <property type="project" value="UniProtKB-KW"/>
</dbReference>
<feature type="repeat" description="WD" evidence="8">
    <location>
        <begin position="159"/>
        <end position="201"/>
    </location>
</feature>
<dbReference type="Gene3D" id="2.130.10.10">
    <property type="entry name" value="YVTN repeat-like/Quinoprotein amine dehydrogenase"/>
    <property type="match status" value="2"/>
</dbReference>
<dbReference type="PROSITE" id="PS50294">
    <property type="entry name" value="WD_REPEATS_REGION"/>
    <property type="match status" value="1"/>
</dbReference>
<evidence type="ECO:0000313" key="12">
    <source>
        <dbReference type="WBParaSite" id="Smp_152230.1"/>
    </source>
</evidence>
<accession>A0A3Q0KPW6</accession>
<dbReference type="SUPFAM" id="SSF50978">
    <property type="entry name" value="WD40 repeat-like"/>
    <property type="match status" value="1"/>
</dbReference>
<evidence type="ECO:0000256" key="5">
    <source>
        <dbReference type="ARBA" id="ARBA00022771"/>
    </source>
</evidence>
<keyword evidence="3" id="KW-0479">Metal-binding</keyword>
<feature type="domain" description="WDR59/RTC1-like RING zinc finger" evidence="10">
    <location>
        <begin position="1475"/>
        <end position="1522"/>
    </location>
</feature>
<name>A0A3Q0KPW6_SCHMA</name>
<dbReference type="GO" id="GO:0016239">
    <property type="term" value="P:positive regulation of macroautophagy"/>
    <property type="evidence" value="ECO:0007669"/>
    <property type="project" value="TreeGrafter"/>
</dbReference>
<evidence type="ECO:0000256" key="8">
    <source>
        <dbReference type="PROSITE-ProRule" id="PRU00221"/>
    </source>
</evidence>
<organism evidence="11 12">
    <name type="scientific">Schistosoma mansoni</name>
    <name type="common">Blood fluke</name>
    <dbReference type="NCBI Taxonomy" id="6183"/>
    <lineage>
        <taxon>Eukaryota</taxon>
        <taxon>Metazoa</taxon>
        <taxon>Spiralia</taxon>
        <taxon>Lophotrochozoa</taxon>
        <taxon>Platyhelminthes</taxon>
        <taxon>Trematoda</taxon>
        <taxon>Digenea</taxon>
        <taxon>Strigeidida</taxon>
        <taxon>Schistosomatoidea</taxon>
        <taxon>Schistosomatidae</taxon>
        <taxon>Schistosoma</taxon>
    </lineage>
</organism>
<dbReference type="ExpressionAtlas" id="A0A3Q0KPW6">
    <property type="expression patterns" value="baseline"/>
</dbReference>
<feature type="compositionally biased region" description="Polar residues" evidence="9">
    <location>
        <begin position="678"/>
        <end position="695"/>
    </location>
</feature>
<evidence type="ECO:0000259" key="10">
    <source>
        <dbReference type="Pfam" id="PF17120"/>
    </source>
</evidence>
<dbReference type="STRING" id="6183.A0A3Q0KPW6"/>
<evidence type="ECO:0000256" key="3">
    <source>
        <dbReference type="ARBA" id="ARBA00022723"/>
    </source>
</evidence>
<keyword evidence="11" id="KW-1185">Reference proteome</keyword>
<dbReference type="InterPro" id="IPR019775">
    <property type="entry name" value="WD40_repeat_CS"/>
</dbReference>
<dbReference type="PROSITE" id="PS50082">
    <property type="entry name" value="WD_REPEATS_2"/>
    <property type="match status" value="3"/>
</dbReference>
<dbReference type="InterPro" id="IPR001680">
    <property type="entry name" value="WD40_rpt"/>
</dbReference>
<evidence type="ECO:0000256" key="6">
    <source>
        <dbReference type="ARBA" id="ARBA00022833"/>
    </source>
</evidence>
<feature type="region of interest" description="Disordered" evidence="9">
    <location>
        <begin position="1376"/>
        <end position="1398"/>
    </location>
</feature>
<dbReference type="WBParaSite" id="Smp_152230.1">
    <property type="protein sequence ID" value="Smp_152230.1"/>
    <property type="gene ID" value="Smp_152230"/>
</dbReference>
<dbReference type="InterPro" id="IPR049566">
    <property type="entry name" value="WDR59_RTC1-like_RING_Znf"/>
</dbReference>
<dbReference type="InterPro" id="IPR036322">
    <property type="entry name" value="WD40_repeat_dom_sf"/>
</dbReference>
<dbReference type="InParanoid" id="A0A3Q0KPW6"/>
<dbReference type="GO" id="GO:0005774">
    <property type="term" value="C:vacuolar membrane"/>
    <property type="evidence" value="ECO:0007669"/>
    <property type="project" value="TreeGrafter"/>
</dbReference>